<proteinExistence type="predicted"/>
<name>A0ACC6QHM6_9ACTN</name>
<protein>
    <submittedName>
        <fullName evidence="1">Uncharacterized protein</fullName>
    </submittedName>
</protein>
<organism evidence="1 2">
    <name type="scientific">Streptomyces pratisoli</name>
    <dbReference type="NCBI Taxonomy" id="3139917"/>
    <lineage>
        <taxon>Bacteria</taxon>
        <taxon>Bacillati</taxon>
        <taxon>Actinomycetota</taxon>
        <taxon>Actinomycetes</taxon>
        <taxon>Kitasatosporales</taxon>
        <taxon>Streptomycetaceae</taxon>
        <taxon>Streptomyces</taxon>
    </lineage>
</organism>
<accession>A0ACC6QHM6</accession>
<gene>
    <name evidence="1" type="ORF">WKI58_14845</name>
</gene>
<comment type="caution">
    <text evidence="1">The sequence shown here is derived from an EMBL/GenBank/DDBJ whole genome shotgun (WGS) entry which is preliminary data.</text>
</comment>
<dbReference type="EMBL" id="JBBKAI010000002">
    <property type="protein sequence ID" value="MEJ8657787.1"/>
    <property type="molecule type" value="Genomic_DNA"/>
</dbReference>
<sequence>MYVLEENCEYAKRGEPGMALSEAATASPGVARRGWRTDDWNRPLAWAGSVGFGESRSALRERLGECRSSLRTPGAPETDHYLEAGLLLDFDRSDALEFIEATARAGVTYSGVVLAGRPFGDVVSDLRAQGVEVALDDSGAVMVGLGVELYTTAPGEPEVDVECVSIRSGRERSALPSEEKQPDEAVDESVEALGDTLF</sequence>
<dbReference type="Proteomes" id="UP001375539">
    <property type="component" value="Unassembled WGS sequence"/>
</dbReference>
<evidence type="ECO:0000313" key="2">
    <source>
        <dbReference type="Proteomes" id="UP001375539"/>
    </source>
</evidence>
<keyword evidence="2" id="KW-1185">Reference proteome</keyword>
<reference evidence="1" key="1">
    <citation type="submission" date="2024-03" db="EMBL/GenBank/DDBJ databases">
        <title>Novel Streptomyces species of biotechnological and ecological value are a feature of Machair soil.</title>
        <authorList>
            <person name="Prole J.R."/>
            <person name="Goodfellow M."/>
            <person name="Allenby N."/>
            <person name="Ward A.C."/>
        </authorList>
    </citation>
    <scope>NUCLEOTIDE SEQUENCE</scope>
    <source>
        <strain evidence="1">MS1.AVA.4</strain>
    </source>
</reference>
<evidence type="ECO:0000313" key="1">
    <source>
        <dbReference type="EMBL" id="MEJ8657787.1"/>
    </source>
</evidence>